<reference evidence="2 3" key="1">
    <citation type="journal article" date="2013" name="Genome Biol. Evol.">
        <title>Comparison of metabolic capacities and inference of gene content evolution in mosquito-associated Spiroplasma diminutum and S. taiwanense.</title>
        <authorList>
            <person name="Lo W.S."/>
            <person name="Ku C."/>
            <person name="Chen L.L."/>
            <person name="Chang T.H."/>
            <person name="Kuo C.H."/>
        </authorList>
    </citation>
    <scope>NUCLEOTIDE SEQUENCE [LARGE SCALE GENOMIC DNA]</scope>
    <source>
        <strain evidence="2">CT-1</strain>
    </source>
</reference>
<feature type="domain" description="HTH rpiR-type" evidence="1">
    <location>
        <begin position="1"/>
        <end position="66"/>
    </location>
</feature>
<dbReference type="AlphaFoldDB" id="S5LU86"/>
<dbReference type="SUPFAM" id="SSF46689">
    <property type="entry name" value="Homeodomain-like"/>
    <property type="match status" value="1"/>
</dbReference>
<proteinExistence type="predicted"/>
<dbReference type="InterPro" id="IPR046348">
    <property type="entry name" value="SIS_dom_sf"/>
</dbReference>
<dbReference type="GO" id="GO:0003677">
    <property type="term" value="F:DNA binding"/>
    <property type="evidence" value="ECO:0007669"/>
    <property type="project" value="InterPro"/>
</dbReference>
<dbReference type="Gene3D" id="3.40.50.10490">
    <property type="entry name" value="Glucose-6-phosphate isomerase like protein, domain 1"/>
    <property type="match status" value="1"/>
</dbReference>
<organism evidence="2 3">
    <name type="scientific">Spiroplasma taiwanense CT-1</name>
    <dbReference type="NCBI Taxonomy" id="1276220"/>
    <lineage>
        <taxon>Bacteria</taxon>
        <taxon>Bacillati</taxon>
        <taxon>Mycoplasmatota</taxon>
        <taxon>Mollicutes</taxon>
        <taxon>Entomoplasmatales</taxon>
        <taxon>Spiroplasmataceae</taxon>
        <taxon>Spiroplasma</taxon>
    </lineage>
</organism>
<gene>
    <name evidence="2" type="ORF">STAIW_v1c07050</name>
</gene>
<evidence type="ECO:0000313" key="3">
    <source>
        <dbReference type="Proteomes" id="UP000014984"/>
    </source>
</evidence>
<dbReference type="GO" id="GO:0097367">
    <property type="term" value="F:carbohydrate derivative binding"/>
    <property type="evidence" value="ECO:0007669"/>
    <property type="project" value="InterPro"/>
</dbReference>
<accession>S5LU86</accession>
<dbReference type="RefSeq" id="WP_020834458.1">
    <property type="nucleotide sequence ID" value="NC_021846.1"/>
</dbReference>
<dbReference type="InterPro" id="IPR000281">
    <property type="entry name" value="HTH_RpiR"/>
</dbReference>
<protein>
    <submittedName>
        <fullName evidence="2">Transcriptional regulator</fullName>
    </submittedName>
</protein>
<evidence type="ECO:0000313" key="2">
    <source>
        <dbReference type="EMBL" id="AGR41319.1"/>
    </source>
</evidence>
<dbReference type="PROSITE" id="PS51071">
    <property type="entry name" value="HTH_RPIR"/>
    <property type="match status" value="1"/>
</dbReference>
<name>S5LU86_9MOLU</name>
<dbReference type="GO" id="GO:0003700">
    <property type="term" value="F:DNA-binding transcription factor activity"/>
    <property type="evidence" value="ECO:0007669"/>
    <property type="project" value="InterPro"/>
</dbReference>
<dbReference type="PATRIC" id="fig|1276220.3.peg.719"/>
<dbReference type="HOGENOM" id="CLU_1008001_0_0_14"/>
<dbReference type="SUPFAM" id="SSF53697">
    <property type="entry name" value="SIS domain"/>
    <property type="match status" value="1"/>
</dbReference>
<sequence>MELTSTEKLILLKIKNDIEVFTTKSISELSKLYYASDASILRLVKKLGYKTLKEMQIEFGSKLKIDNMLDDFKEDFLFDENANISETISSITALSLYSIFKTEENLNKDSIEEFVNIISDSGELSIFGIGNSKNSVEFLNNQLKRIGVISTIHNSVHGFLIHTNFYKNKNIALIISNSLKTKEVTFILNYLIENKIPYLIISSIDSTNNNLFIEKAKSYILYSTNSKEKYSFPMISSFYSQIFIINIIFNRLIQKTNDFKTKIELGNKLTNKWNES</sequence>
<dbReference type="KEGG" id="stai:STAIW_v1c07050"/>
<keyword evidence="3" id="KW-1185">Reference proteome</keyword>
<dbReference type="GO" id="GO:1901135">
    <property type="term" value="P:carbohydrate derivative metabolic process"/>
    <property type="evidence" value="ECO:0007669"/>
    <property type="project" value="InterPro"/>
</dbReference>
<dbReference type="InterPro" id="IPR047640">
    <property type="entry name" value="RpiR-like"/>
</dbReference>
<dbReference type="InterPro" id="IPR009057">
    <property type="entry name" value="Homeodomain-like_sf"/>
</dbReference>
<dbReference type="Gene3D" id="1.10.10.10">
    <property type="entry name" value="Winged helix-like DNA-binding domain superfamily/Winged helix DNA-binding domain"/>
    <property type="match status" value="1"/>
</dbReference>
<evidence type="ECO:0000259" key="1">
    <source>
        <dbReference type="PROSITE" id="PS51071"/>
    </source>
</evidence>
<dbReference type="eggNOG" id="COG1737">
    <property type="taxonomic scope" value="Bacteria"/>
</dbReference>
<dbReference type="PANTHER" id="PTHR30514:SF10">
    <property type="entry name" value="MURR_RPIR FAMILY TRANSCRIPTIONAL REGULATOR"/>
    <property type="match status" value="1"/>
</dbReference>
<dbReference type="EMBL" id="CP005074">
    <property type="protein sequence ID" value="AGR41319.1"/>
    <property type="molecule type" value="Genomic_DNA"/>
</dbReference>
<dbReference type="STRING" id="1276220.STAIW_v1c07050"/>
<dbReference type="Proteomes" id="UP000014984">
    <property type="component" value="Chromosome"/>
</dbReference>
<dbReference type="PANTHER" id="PTHR30514">
    <property type="entry name" value="GLUCOKINASE"/>
    <property type="match status" value="1"/>
</dbReference>
<dbReference type="InterPro" id="IPR036388">
    <property type="entry name" value="WH-like_DNA-bd_sf"/>
</dbReference>